<comment type="caution">
    <text evidence="2">The sequence shown here is derived from an EMBL/GenBank/DDBJ whole genome shotgun (WGS) entry which is preliminary data.</text>
</comment>
<dbReference type="InterPro" id="IPR022062">
    <property type="entry name" value="DUF3618"/>
</dbReference>
<proteinExistence type="predicted"/>
<name>A0A3N0DTE0_9ACTN</name>
<dbReference type="OrthoDB" id="3786861at2"/>
<sequence length="69" mass="7657">MTTTSPEHLEQKVALQRDQLAQTVDQLSAKLDVKHRAADRVARTPKPVLLAPVVLAVAVVGLVVWRRKH</sequence>
<evidence type="ECO:0000256" key="1">
    <source>
        <dbReference type="SAM" id="Phobius"/>
    </source>
</evidence>
<keyword evidence="1" id="KW-0472">Membrane</keyword>
<gene>
    <name evidence="2" type="ORF">EFL95_07475</name>
</gene>
<keyword evidence="1" id="KW-0812">Transmembrane</keyword>
<reference evidence="2 3" key="1">
    <citation type="submission" date="2018-11" db="EMBL/GenBank/DDBJ databases">
        <authorList>
            <person name="Li F."/>
        </authorList>
    </citation>
    <scope>NUCLEOTIDE SEQUENCE [LARGE SCALE GENOMIC DNA]</scope>
    <source>
        <strain evidence="2 3">KIS18-7</strain>
    </source>
</reference>
<evidence type="ECO:0000313" key="2">
    <source>
        <dbReference type="EMBL" id="RNL78889.1"/>
    </source>
</evidence>
<dbReference type="EMBL" id="RJSG01000002">
    <property type="protein sequence ID" value="RNL78889.1"/>
    <property type="molecule type" value="Genomic_DNA"/>
</dbReference>
<dbReference type="Pfam" id="PF12277">
    <property type="entry name" value="DUF3618"/>
    <property type="match status" value="1"/>
</dbReference>
<evidence type="ECO:0000313" key="3">
    <source>
        <dbReference type="Proteomes" id="UP000277094"/>
    </source>
</evidence>
<dbReference type="Proteomes" id="UP000277094">
    <property type="component" value="Unassembled WGS sequence"/>
</dbReference>
<protein>
    <submittedName>
        <fullName evidence="2">DUF3618 domain-containing protein</fullName>
    </submittedName>
</protein>
<dbReference type="AlphaFoldDB" id="A0A3N0DTE0"/>
<keyword evidence="3" id="KW-1185">Reference proteome</keyword>
<dbReference type="RefSeq" id="WP_123233391.1">
    <property type="nucleotide sequence ID" value="NZ_RJSG01000002.1"/>
</dbReference>
<accession>A0A3N0DTE0</accession>
<keyword evidence="1" id="KW-1133">Transmembrane helix</keyword>
<organism evidence="2 3">
    <name type="scientific">Nocardioides marmorisolisilvae</name>
    <dbReference type="NCBI Taxonomy" id="1542737"/>
    <lineage>
        <taxon>Bacteria</taxon>
        <taxon>Bacillati</taxon>
        <taxon>Actinomycetota</taxon>
        <taxon>Actinomycetes</taxon>
        <taxon>Propionibacteriales</taxon>
        <taxon>Nocardioidaceae</taxon>
        <taxon>Nocardioides</taxon>
    </lineage>
</organism>
<feature type="transmembrane region" description="Helical" evidence="1">
    <location>
        <begin position="48"/>
        <end position="65"/>
    </location>
</feature>